<sequence length="417" mass="47335">MREHVLRRQVVEEMHLRRWPHLPPEGEIVQIAWVVAPEEREKELRLLKTGLADGAAPPSPKDRHYSGQLYNGTAFAWERHTEGTSVTVFFTGAHSDKEFAKVREWMERFPGQVVRATHINIVPDEAAAEAMLERMPFRSGEMVSSRLAGGNRFWSDFRIHEGNYGRVLIAANGCDPVALSRSVQQLQELGNYRNMALLALPEVREQWVELDVVEQRLRQFAAEVSDPNSRDDMLLEQVSGLSLELTNLSNRIGYRLDATKAYAELVSERLEDLQPEPISGFHSLKDFARRRFLPAVRTCAAYRERLDKLTARSADLTALLRARVETRIENQNAKLLESMERRAAQQLRLQQLVEGLSIVAISYYGVNLLAYVLKGAAHAVPLGDVDLVLALSVPVTMALIWLFMRLAKRRLLNDPDP</sequence>
<dbReference type="EMBL" id="JANKHH010000004">
    <property type="protein sequence ID" value="MCR2833878.1"/>
    <property type="molecule type" value="Genomic_DNA"/>
</dbReference>
<keyword evidence="1" id="KW-0472">Membrane</keyword>
<comment type="caution">
    <text evidence="2">The sequence shown here is derived from an EMBL/GenBank/DDBJ whole genome shotgun (WGS) entry which is preliminary data.</text>
</comment>
<dbReference type="Pfam" id="PF11902">
    <property type="entry name" value="DUF3422"/>
    <property type="match status" value="1"/>
</dbReference>
<organism evidence="2 3">
    <name type="scientific">Parerythrobacter lacustris</name>
    <dbReference type="NCBI Taxonomy" id="2969984"/>
    <lineage>
        <taxon>Bacteria</taxon>
        <taxon>Pseudomonadati</taxon>
        <taxon>Pseudomonadota</taxon>
        <taxon>Alphaproteobacteria</taxon>
        <taxon>Sphingomonadales</taxon>
        <taxon>Erythrobacteraceae</taxon>
        <taxon>Parerythrobacter</taxon>
    </lineage>
</organism>
<dbReference type="RefSeq" id="WP_257595656.1">
    <property type="nucleotide sequence ID" value="NZ_JANKHH010000004.1"/>
</dbReference>
<feature type="transmembrane region" description="Helical" evidence="1">
    <location>
        <begin position="385"/>
        <end position="404"/>
    </location>
</feature>
<evidence type="ECO:0000313" key="3">
    <source>
        <dbReference type="Proteomes" id="UP001206067"/>
    </source>
</evidence>
<protein>
    <submittedName>
        <fullName evidence="2">DUF3422 domain-containing protein</fullName>
    </submittedName>
</protein>
<keyword evidence="1" id="KW-0812">Transmembrane</keyword>
<feature type="transmembrane region" description="Helical" evidence="1">
    <location>
        <begin position="352"/>
        <end position="373"/>
    </location>
</feature>
<proteinExistence type="predicted"/>
<keyword evidence="1" id="KW-1133">Transmembrane helix</keyword>
<evidence type="ECO:0000256" key="1">
    <source>
        <dbReference type="SAM" id="Phobius"/>
    </source>
</evidence>
<keyword evidence="3" id="KW-1185">Reference proteome</keyword>
<evidence type="ECO:0000313" key="2">
    <source>
        <dbReference type="EMBL" id="MCR2833878.1"/>
    </source>
</evidence>
<name>A0ABT1XQE1_9SPHN</name>
<accession>A0ABT1XQE1</accession>
<dbReference type="Proteomes" id="UP001206067">
    <property type="component" value="Unassembled WGS sequence"/>
</dbReference>
<dbReference type="InterPro" id="IPR021830">
    <property type="entry name" value="DUF3422"/>
</dbReference>
<gene>
    <name evidence="2" type="ORF">NSO95_07955</name>
</gene>
<reference evidence="2 3" key="1">
    <citation type="submission" date="2022-08" db="EMBL/GenBank/DDBJ databases">
        <title>Polyphasic taxonomy analysis of Qipengyuania sp.RS5-5.</title>
        <authorList>
            <person name="Xamxidin M."/>
            <person name="Wu M."/>
        </authorList>
    </citation>
    <scope>NUCLEOTIDE SEQUENCE [LARGE SCALE GENOMIC DNA]</scope>
    <source>
        <strain evidence="2 3">RS5-5</strain>
    </source>
</reference>